<accession>A0ABW3JXC0</accession>
<dbReference type="InterPro" id="IPR026341">
    <property type="entry name" value="T9SS_type_B"/>
</dbReference>
<feature type="chain" id="PRO_5045575644" evidence="1">
    <location>
        <begin position="19"/>
        <end position="383"/>
    </location>
</feature>
<reference evidence="3" key="1">
    <citation type="journal article" date="2019" name="Int. J. Syst. Evol. Microbiol.">
        <title>The Global Catalogue of Microorganisms (GCM) 10K type strain sequencing project: providing services to taxonomists for standard genome sequencing and annotation.</title>
        <authorList>
            <consortium name="The Broad Institute Genomics Platform"/>
            <consortium name="The Broad Institute Genome Sequencing Center for Infectious Disease"/>
            <person name="Wu L."/>
            <person name="Ma J."/>
        </authorList>
    </citation>
    <scope>NUCLEOTIDE SEQUENCE [LARGE SCALE GENOMIC DNA]</scope>
    <source>
        <strain evidence="3">CCUG 60527</strain>
    </source>
</reference>
<dbReference type="Pfam" id="PF13585">
    <property type="entry name" value="CHU_C"/>
    <property type="match status" value="1"/>
</dbReference>
<evidence type="ECO:0000256" key="1">
    <source>
        <dbReference type="SAM" id="SignalP"/>
    </source>
</evidence>
<organism evidence="2 3">
    <name type="scientific">Tenacibaculum geojense</name>
    <dbReference type="NCBI Taxonomy" id="915352"/>
    <lineage>
        <taxon>Bacteria</taxon>
        <taxon>Pseudomonadati</taxon>
        <taxon>Bacteroidota</taxon>
        <taxon>Flavobacteriia</taxon>
        <taxon>Flavobacteriales</taxon>
        <taxon>Flavobacteriaceae</taxon>
        <taxon>Tenacibaculum</taxon>
    </lineage>
</organism>
<protein>
    <submittedName>
        <fullName evidence="2">Gliding motility-associated C-terminal domain-containing protein</fullName>
    </submittedName>
</protein>
<comment type="caution">
    <text evidence="2">The sequence shown here is derived from an EMBL/GenBank/DDBJ whole genome shotgun (WGS) entry which is preliminary data.</text>
</comment>
<gene>
    <name evidence="2" type="ORF">ACFQ1U_12470</name>
</gene>
<keyword evidence="3" id="KW-1185">Reference proteome</keyword>
<dbReference type="RefSeq" id="WP_386108877.1">
    <property type="nucleotide sequence ID" value="NZ_JBHTJR010000053.1"/>
</dbReference>
<dbReference type="EMBL" id="JBHTJR010000053">
    <property type="protein sequence ID" value="MFD0994022.1"/>
    <property type="molecule type" value="Genomic_DNA"/>
</dbReference>
<name>A0ABW3JXC0_9FLAO</name>
<feature type="signal peptide" evidence="1">
    <location>
        <begin position="1"/>
        <end position="18"/>
    </location>
</feature>
<dbReference type="Proteomes" id="UP001597062">
    <property type="component" value="Unassembled WGS sequence"/>
</dbReference>
<keyword evidence="1" id="KW-0732">Signal</keyword>
<sequence length="383" mass="43251">MKSLLTTYLLTVALVVNAQVAFQNNGNVQMHDNASIGFHTNVVNNGTFDSNLGFTGFYSDNILTISGTNRPIFNIVEVDAATHLQLLVSLGVKNEFTFFNGKIITPRNNPEISLDFINHDFYVGEDDFRYTDGYTSVIGSEVFRFPIGDDDRLRPMIINSNNGKSNIFKGAYFYENPENPTTFADQFLTNQRQVFLENISQEEFWDLDGDTETTVTLTWDSYSNINTLTNNIEFLTVVGWSETDNQWVNLGNSAVTGDLNEGQITSNTFIPNNYTVITIGSEFASGTFSNDNYLISPNGDGLNDELVFEGLEQYDTTRLSIFNRWGIPVYETDDYQNDWKGLSEGRLTISAQDALPVGTYFYILQYGNDTLSNERRGWVYVNR</sequence>
<evidence type="ECO:0000313" key="3">
    <source>
        <dbReference type="Proteomes" id="UP001597062"/>
    </source>
</evidence>
<dbReference type="NCBIfam" id="TIGR04131">
    <property type="entry name" value="Bac_Flav_CTERM"/>
    <property type="match status" value="1"/>
</dbReference>
<proteinExistence type="predicted"/>
<evidence type="ECO:0000313" key="2">
    <source>
        <dbReference type="EMBL" id="MFD0994022.1"/>
    </source>
</evidence>